<gene>
    <name evidence="5" type="ORF">FIV34_03670</name>
</gene>
<dbReference type="FunFam" id="3.90.400.10:FF:000002">
    <property type="entry name" value="Sucrose isomerase"/>
    <property type="match status" value="1"/>
</dbReference>
<dbReference type="Gene3D" id="3.90.400.10">
    <property type="entry name" value="Oligo-1,6-glucosidase, Domain 2"/>
    <property type="match status" value="1"/>
</dbReference>
<evidence type="ECO:0000256" key="3">
    <source>
        <dbReference type="ARBA" id="ARBA00023295"/>
    </source>
</evidence>
<sequence>MSERVWWRDGVVYQVYPRSFADANGDGIGDLEGIRGKLSYLASLGVDALWISPVYPSPMADFGYDVSDYRGIDPLFGDIEAMDALIHDAHGMGLKVILDFVPNHSSDEHPWFRESRRSRDSAFRDWYLWRDPAPDGGPPNNWLSNFGGSAWTFDAPTGQYYLHLFLDKQPDLNWRNPVVREAMYDAMRFWLRRGVDGFRVDVIYHVMKDAGFRDNPPNPDYQPGVDAEAHRQLPVHTADLPEVQGVVAAMRSVVDEFPDRVLIGEIYLPLDRIVAYYGQNLEGANLPFNFLLIGAPWEARFIGGLIERYEAALPKGGWPNWVLGNHDKPRIASRVGDAQARVAAVLLLTLRGTPTMYYGDEIGMHDVAIPFADVRDPFERNEPGKGLGRDPQRTPMRWFPREGAGFTRGIPWLPLGDAVATINVDSQQHEPDSLLTLYRALLALRREHTALSRGAIKVLDCNDAVLVYERFDDTGSFTVALNFSDNDAAMPVSLAGELVLSTYGEGDAQATTLRANEARVLRSPSARSPGQR</sequence>
<keyword evidence="2" id="KW-0378">Hydrolase</keyword>
<evidence type="ECO:0000259" key="4">
    <source>
        <dbReference type="SMART" id="SM00642"/>
    </source>
</evidence>
<dbReference type="KEGG" id="lpy:FIV34_03670"/>
<proteinExistence type="inferred from homology"/>
<evidence type="ECO:0000256" key="1">
    <source>
        <dbReference type="ARBA" id="ARBA00008061"/>
    </source>
</evidence>
<dbReference type="InterPro" id="IPR017853">
    <property type="entry name" value="GH"/>
</dbReference>
<dbReference type="SMART" id="SM00642">
    <property type="entry name" value="Aamy"/>
    <property type="match status" value="1"/>
</dbReference>
<dbReference type="SUPFAM" id="SSF51445">
    <property type="entry name" value="(Trans)glycosidases"/>
    <property type="match status" value="1"/>
</dbReference>
<dbReference type="AlphaFoldDB" id="A0A4Y5YZK0"/>
<reference evidence="5 6" key="1">
    <citation type="submission" date="2019-06" db="EMBL/GenBank/DDBJ databases">
        <title>A complete genome sequence for Luteibacter pinisoli MAH-14.</title>
        <authorList>
            <person name="Baltrus D.A."/>
        </authorList>
    </citation>
    <scope>NUCLEOTIDE SEQUENCE [LARGE SCALE GENOMIC DNA]</scope>
    <source>
        <strain evidence="5 6">MAH-14</strain>
    </source>
</reference>
<keyword evidence="3" id="KW-0326">Glycosidase</keyword>
<feature type="domain" description="Glycosyl hydrolase family 13 catalytic" evidence="4">
    <location>
        <begin position="14"/>
        <end position="393"/>
    </location>
</feature>
<dbReference type="InterPro" id="IPR006047">
    <property type="entry name" value="GH13_cat_dom"/>
</dbReference>
<organism evidence="5 6">
    <name type="scientific">Luteibacter pinisoli</name>
    <dbReference type="NCBI Taxonomy" id="2589080"/>
    <lineage>
        <taxon>Bacteria</taxon>
        <taxon>Pseudomonadati</taxon>
        <taxon>Pseudomonadota</taxon>
        <taxon>Gammaproteobacteria</taxon>
        <taxon>Lysobacterales</taxon>
        <taxon>Rhodanobacteraceae</taxon>
        <taxon>Luteibacter</taxon>
    </lineage>
</organism>
<dbReference type="GO" id="GO:0004556">
    <property type="term" value="F:alpha-amylase activity"/>
    <property type="evidence" value="ECO:0007669"/>
    <property type="project" value="TreeGrafter"/>
</dbReference>
<dbReference type="PANTHER" id="PTHR10357">
    <property type="entry name" value="ALPHA-AMYLASE FAMILY MEMBER"/>
    <property type="match status" value="1"/>
</dbReference>
<dbReference type="RefSeq" id="WP_139979778.1">
    <property type="nucleotide sequence ID" value="NZ_CP041046.1"/>
</dbReference>
<dbReference type="Pfam" id="PF00128">
    <property type="entry name" value="Alpha-amylase"/>
    <property type="match status" value="1"/>
</dbReference>
<dbReference type="EMBL" id="CP041046">
    <property type="protein sequence ID" value="QDE38361.1"/>
    <property type="molecule type" value="Genomic_DNA"/>
</dbReference>
<dbReference type="InterPro" id="IPR013780">
    <property type="entry name" value="Glyco_hydro_b"/>
</dbReference>
<name>A0A4Y5YZK0_9GAMM</name>
<dbReference type="SUPFAM" id="SSF51011">
    <property type="entry name" value="Glycosyl hydrolase domain"/>
    <property type="match status" value="1"/>
</dbReference>
<dbReference type="Proteomes" id="UP000316093">
    <property type="component" value="Chromosome"/>
</dbReference>
<dbReference type="PANTHER" id="PTHR10357:SF179">
    <property type="entry name" value="NEUTRAL AND BASIC AMINO ACID TRANSPORT PROTEIN RBAT"/>
    <property type="match status" value="1"/>
</dbReference>
<dbReference type="GO" id="GO:0009313">
    <property type="term" value="P:oligosaccharide catabolic process"/>
    <property type="evidence" value="ECO:0007669"/>
    <property type="project" value="TreeGrafter"/>
</dbReference>
<accession>A0A4Y5YZK0</accession>
<dbReference type="OrthoDB" id="9805159at2"/>
<keyword evidence="6" id="KW-1185">Reference proteome</keyword>
<comment type="similarity">
    <text evidence="1">Belongs to the glycosyl hydrolase 13 family.</text>
</comment>
<evidence type="ECO:0000313" key="6">
    <source>
        <dbReference type="Proteomes" id="UP000316093"/>
    </source>
</evidence>
<dbReference type="Gene3D" id="2.60.40.1180">
    <property type="entry name" value="Golgi alpha-mannosidase II"/>
    <property type="match status" value="1"/>
</dbReference>
<dbReference type="CDD" id="cd11331">
    <property type="entry name" value="AmyAc_OligoGlu_like"/>
    <property type="match status" value="1"/>
</dbReference>
<evidence type="ECO:0000313" key="5">
    <source>
        <dbReference type="EMBL" id="QDE38361.1"/>
    </source>
</evidence>
<evidence type="ECO:0000256" key="2">
    <source>
        <dbReference type="ARBA" id="ARBA00022801"/>
    </source>
</evidence>
<dbReference type="Gene3D" id="3.20.20.80">
    <property type="entry name" value="Glycosidases"/>
    <property type="match status" value="1"/>
</dbReference>
<dbReference type="InterPro" id="IPR045857">
    <property type="entry name" value="O16G_dom_2"/>
</dbReference>
<protein>
    <submittedName>
        <fullName evidence="5">DUF3459 domain-containing protein</fullName>
    </submittedName>
</protein>